<evidence type="ECO:0000313" key="1">
    <source>
        <dbReference type="EMBL" id="KAJ8633765.1"/>
    </source>
</evidence>
<dbReference type="Proteomes" id="UP001234297">
    <property type="component" value="Chromosome 8"/>
</dbReference>
<organism evidence="1 2">
    <name type="scientific">Persea americana</name>
    <name type="common">Avocado</name>
    <dbReference type="NCBI Taxonomy" id="3435"/>
    <lineage>
        <taxon>Eukaryota</taxon>
        <taxon>Viridiplantae</taxon>
        <taxon>Streptophyta</taxon>
        <taxon>Embryophyta</taxon>
        <taxon>Tracheophyta</taxon>
        <taxon>Spermatophyta</taxon>
        <taxon>Magnoliopsida</taxon>
        <taxon>Magnoliidae</taxon>
        <taxon>Laurales</taxon>
        <taxon>Lauraceae</taxon>
        <taxon>Persea</taxon>
    </lineage>
</organism>
<comment type="caution">
    <text evidence="1">The sequence shown here is derived from an EMBL/GenBank/DDBJ whole genome shotgun (WGS) entry which is preliminary data.</text>
</comment>
<evidence type="ECO:0000313" key="2">
    <source>
        <dbReference type="Proteomes" id="UP001234297"/>
    </source>
</evidence>
<dbReference type="EMBL" id="CM056816">
    <property type="protein sequence ID" value="KAJ8633765.1"/>
    <property type="molecule type" value="Genomic_DNA"/>
</dbReference>
<reference evidence="1 2" key="1">
    <citation type="journal article" date="2022" name="Hortic Res">
        <title>A haplotype resolved chromosomal level avocado genome allows analysis of novel avocado genes.</title>
        <authorList>
            <person name="Nath O."/>
            <person name="Fletcher S.J."/>
            <person name="Hayward A."/>
            <person name="Shaw L.M."/>
            <person name="Masouleh A.K."/>
            <person name="Furtado A."/>
            <person name="Henry R.J."/>
            <person name="Mitter N."/>
        </authorList>
    </citation>
    <scope>NUCLEOTIDE SEQUENCE [LARGE SCALE GENOMIC DNA]</scope>
    <source>
        <strain evidence="2">cv. Hass</strain>
    </source>
</reference>
<keyword evidence="2" id="KW-1185">Reference proteome</keyword>
<gene>
    <name evidence="1" type="ORF">MRB53_027101</name>
</gene>
<protein>
    <submittedName>
        <fullName evidence="1">Uncharacterized protein</fullName>
    </submittedName>
</protein>
<accession>A0ACC2LJY0</accession>
<name>A0ACC2LJY0_PERAE</name>
<proteinExistence type="predicted"/>
<sequence>METAVGEVQDHLLFPLAGRRPYPHQKEVSISTANETVKGDLAQLGHLVCPSNRTASEPSARAKRIRHLHS</sequence>